<dbReference type="PANTHER" id="PTHR28096">
    <property type="entry name" value="PROTEIN FAF1"/>
    <property type="match status" value="1"/>
</dbReference>
<feature type="region of interest" description="Disordered" evidence="1">
    <location>
        <begin position="172"/>
        <end position="200"/>
    </location>
</feature>
<dbReference type="PANTHER" id="PTHR28096:SF1">
    <property type="entry name" value="PROTEIN FAF1"/>
    <property type="match status" value="1"/>
</dbReference>
<gene>
    <name evidence="2" type="ORF">AYI69_g5750</name>
</gene>
<dbReference type="AlphaFoldDB" id="A0A1R1Y3T0"/>
<comment type="caution">
    <text evidence="2">The sequence shown here is derived from an EMBL/GenBank/DDBJ whole genome shotgun (WGS) entry which is preliminary data.</text>
</comment>
<proteinExistence type="predicted"/>
<keyword evidence="3" id="KW-1185">Reference proteome</keyword>
<evidence type="ECO:0000256" key="1">
    <source>
        <dbReference type="SAM" id="MobiDB-lite"/>
    </source>
</evidence>
<organism evidence="2 3">
    <name type="scientific">Smittium culicis</name>
    <dbReference type="NCBI Taxonomy" id="133412"/>
    <lineage>
        <taxon>Eukaryota</taxon>
        <taxon>Fungi</taxon>
        <taxon>Fungi incertae sedis</taxon>
        <taxon>Zoopagomycota</taxon>
        <taxon>Kickxellomycotina</taxon>
        <taxon>Harpellomycetes</taxon>
        <taxon>Harpellales</taxon>
        <taxon>Legeriomycetaceae</taxon>
        <taxon>Smittium</taxon>
    </lineage>
</organism>
<feature type="region of interest" description="Disordered" evidence="1">
    <location>
        <begin position="1"/>
        <end position="29"/>
    </location>
</feature>
<name>A0A1R1Y3T0_9FUNG</name>
<dbReference type="GO" id="GO:0000462">
    <property type="term" value="P:maturation of SSU-rRNA from tricistronic rRNA transcript (SSU-rRNA, 5.8S rRNA, LSU-rRNA)"/>
    <property type="evidence" value="ECO:0007669"/>
    <property type="project" value="TreeGrafter"/>
</dbReference>
<reference evidence="3" key="1">
    <citation type="submission" date="2017-01" db="EMBL/GenBank/DDBJ databases">
        <authorList>
            <person name="Wang Y."/>
            <person name="White M."/>
            <person name="Kvist S."/>
            <person name="Moncalvo J.-M."/>
        </authorList>
    </citation>
    <scope>NUCLEOTIDE SEQUENCE [LARGE SCALE GENOMIC DNA]</scope>
    <source>
        <strain evidence="3">ID-206-W2</strain>
    </source>
</reference>
<dbReference type="InterPro" id="IPR053030">
    <property type="entry name" value="Ribosomal_biogenesis_FAF1-like"/>
</dbReference>
<protein>
    <submittedName>
        <fullName evidence="2">Uncharacterized protein</fullName>
    </submittedName>
</protein>
<feature type="compositionally biased region" description="Basic and acidic residues" evidence="1">
    <location>
        <begin position="1"/>
        <end position="10"/>
    </location>
</feature>
<dbReference type="OrthoDB" id="5556956at2759"/>
<accession>A0A1R1Y3T0</accession>
<dbReference type="GO" id="GO:0005730">
    <property type="term" value="C:nucleolus"/>
    <property type="evidence" value="ECO:0007669"/>
    <property type="project" value="TreeGrafter"/>
</dbReference>
<feature type="region of interest" description="Disordered" evidence="1">
    <location>
        <begin position="52"/>
        <end position="83"/>
    </location>
</feature>
<dbReference type="Proteomes" id="UP000187429">
    <property type="component" value="Unassembled WGS sequence"/>
</dbReference>
<evidence type="ECO:0000313" key="3">
    <source>
        <dbReference type="Proteomes" id="UP000187429"/>
    </source>
</evidence>
<dbReference type="EMBL" id="LSSM01002473">
    <property type="protein sequence ID" value="OMJ21558.1"/>
    <property type="molecule type" value="Genomic_DNA"/>
</dbReference>
<sequence length="228" mass="25700">MNIKPRDQSRGKVQVIDATKVGDSKGKSFGNNTKLEYKLFMSSKIDMVTKTAAEHLASSKTKKSRTEGGDEEEEEGRQRDKELKELLDTSRLIDELSNSAVAGKERLKYQEKKMMQLGLDKKKKERKPRDLFYGIQEKKQTKASKEIEQARLRGVLTNSVKRQIEEKHLVAEINDMKSGTGSGGKKRKSSSGGVNLDKGRFRNGTLFVSKAAIKKNETTNKKSAFRRS</sequence>
<evidence type="ECO:0000313" key="2">
    <source>
        <dbReference type="EMBL" id="OMJ21558.1"/>
    </source>
</evidence>